<proteinExistence type="inferred from homology"/>
<comment type="similarity">
    <text evidence="4">Belongs to the unc-13 family.</text>
</comment>
<dbReference type="Gene3D" id="1.10.357.50">
    <property type="match status" value="1"/>
</dbReference>
<evidence type="ECO:0000313" key="11">
    <source>
        <dbReference type="Ensembl" id="ENSCINP00000011506.3"/>
    </source>
</evidence>
<organism evidence="11 12">
    <name type="scientific">Ciona intestinalis</name>
    <name type="common">Transparent sea squirt</name>
    <name type="synonym">Ascidia intestinalis</name>
    <dbReference type="NCBI Taxonomy" id="7719"/>
    <lineage>
        <taxon>Eukaryota</taxon>
        <taxon>Metazoa</taxon>
        <taxon>Chordata</taxon>
        <taxon>Tunicata</taxon>
        <taxon>Ascidiacea</taxon>
        <taxon>Phlebobranchia</taxon>
        <taxon>Cionidae</taxon>
        <taxon>Ciona</taxon>
    </lineage>
</organism>
<protein>
    <recommendedName>
        <fullName evidence="13">C2 domain-containing protein</fullName>
    </recommendedName>
</protein>
<evidence type="ECO:0000259" key="8">
    <source>
        <dbReference type="PROSITE" id="PS50004"/>
    </source>
</evidence>
<keyword evidence="5" id="KW-0268">Exocytosis</keyword>
<reference evidence="12" key="1">
    <citation type="journal article" date="2002" name="Science">
        <title>The draft genome of Ciona intestinalis: insights into chordate and vertebrate origins.</title>
        <authorList>
            <person name="Dehal P."/>
            <person name="Satou Y."/>
            <person name="Campbell R.K."/>
            <person name="Chapman J."/>
            <person name="Degnan B."/>
            <person name="De Tomaso A."/>
            <person name="Davidson B."/>
            <person name="Di Gregorio A."/>
            <person name="Gelpke M."/>
            <person name="Goodstein D.M."/>
            <person name="Harafuji N."/>
            <person name="Hastings K.E."/>
            <person name="Ho I."/>
            <person name="Hotta K."/>
            <person name="Huang W."/>
            <person name="Kawashima T."/>
            <person name="Lemaire P."/>
            <person name="Martinez D."/>
            <person name="Meinertzhagen I.A."/>
            <person name="Necula S."/>
            <person name="Nonaka M."/>
            <person name="Putnam N."/>
            <person name="Rash S."/>
            <person name="Saiga H."/>
            <person name="Satake M."/>
            <person name="Terry A."/>
            <person name="Yamada L."/>
            <person name="Wang H.G."/>
            <person name="Awazu S."/>
            <person name="Azumi K."/>
            <person name="Boore J."/>
            <person name="Branno M."/>
            <person name="Chin-Bow S."/>
            <person name="DeSantis R."/>
            <person name="Doyle S."/>
            <person name="Francino P."/>
            <person name="Keys D.N."/>
            <person name="Haga S."/>
            <person name="Hayashi H."/>
            <person name="Hino K."/>
            <person name="Imai K.S."/>
            <person name="Inaba K."/>
            <person name="Kano S."/>
            <person name="Kobayashi K."/>
            <person name="Kobayashi M."/>
            <person name="Lee B.I."/>
            <person name="Makabe K.W."/>
            <person name="Manohar C."/>
            <person name="Matassi G."/>
            <person name="Medina M."/>
            <person name="Mochizuki Y."/>
            <person name="Mount S."/>
            <person name="Morishita T."/>
            <person name="Miura S."/>
            <person name="Nakayama A."/>
            <person name="Nishizaka S."/>
            <person name="Nomoto H."/>
            <person name="Ohta F."/>
            <person name="Oishi K."/>
            <person name="Rigoutsos I."/>
            <person name="Sano M."/>
            <person name="Sasaki A."/>
            <person name="Sasakura Y."/>
            <person name="Shoguchi E."/>
            <person name="Shin-i T."/>
            <person name="Spagnuolo A."/>
            <person name="Stainier D."/>
            <person name="Suzuki M.M."/>
            <person name="Tassy O."/>
            <person name="Takatori N."/>
            <person name="Tokuoka M."/>
            <person name="Yagi K."/>
            <person name="Yoshizaki F."/>
            <person name="Wada S."/>
            <person name="Zhang C."/>
            <person name="Hyatt P.D."/>
            <person name="Larimer F."/>
            <person name="Detter C."/>
            <person name="Doggett N."/>
            <person name="Glavina T."/>
            <person name="Hawkins T."/>
            <person name="Richardson P."/>
            <person name="Lucas S."/>
            <person name="Kohara Y."/>
            <person name="Levine M."/>
            <person name="Satoh N."/>
            <person name="Rokhsar D.S."/>
        </authorList>
    </citation>
    <scope>NUCLEOTIDE SEQUENCE [LARGE SCALE GENOMIC DNA]</scope>
</reference>
<evidence type="ECO:0008006" key="13">
    <source>
        <dbReference type="Google" id="ProtNLM"/>
    </source>
</evidence>
<keyword evidence="6" id="KW-0963">Cytoplasm</keyword>
<dbReference type="Gene3D" id="1.20.58.1100">
    <property type="match status" value="1"/>
</dbReference>
<evidence type="ECO:0000256" key="5">
    <source>
        <dbReference type="ARBA" id="ARBA00022483"/>
    </source>
</evidence>
<dbReference type="InterPro" id="IPR014772">
    <property type="entry name" value="Munc13_dom-2"/>
</dbReference>
<dbReference type="CDD" id="cd04009">
    <property type="entry name" value="C2B_Munc13-like"/>
    <property type="match status" value="1"/>
</dbReference>
<feature type="domain" description="MHD2" evidence="10">
    <location>
        <begin position="614"/>
        <end position="725"/>
    </location>
</feature>
<dbReference type="GeneTree" id="ENSGT00730000110939"/>
<dbReference type="GO" id="GO:0055037">
    <property type="term" value="C:recycling endosome"/>
    <property type="evidence" value="ECO:0007669"/>
    <property type="project" value="UniProtKB-SubCell"/>
</dbReference>
<dbReference type="SUPFAM" id="SSF49562">
    <property type="entry name" value="C2 domain (Calcium/lipid-binding domain, CaLB)"/>
    <property type="match status" value="2"/>
</dbReference>
<dbReference type="Ensembl" id="ENSCINT00000011506.3">
    <property type="protein sequence ID" value="ENSCINP00000011506.3"/>
    <property type="gene ID" value="ENSCING00000005558.3"/>
</dbReference>
<feature type="domain" description="MHD1" evidence="9">
    <location>
        <begin position="404"/>
        <end position="530"/>
    </location>
</feature>
<reference evidence="11" key="4">
    <citation type="submission" date="2025-09" db="UniProtKB">
        <authorList>
            <consortium name="Ensembl"/>
        </authorList>
    </citation>
    <scope>IDENTIFICATION</scope>
</reference>
<dbReference type="PROSITE" id="PS50004">
    <property type="entry name" value="C2"/>
    <property type="match status" value="2"/>
</dbReference>
<evidence type="ECO:0000256" key="4">
    <source>
        <dbReference type="ARBA" id="ARBA00005823"/>
    </source>
</evidence>
<feature type="domain" description="C2" evidence="8">
    <location>
        <begin position="1"/>
        <end position="96"/>
    </location>
</feature>
<dbReference type="PANTHER" id="PTHR45999:SF4">
    <property type="entry name" value="UNC-13-4A, ISOFORM B"/>
    <property type="match status" value="1"/>
</dbReference>
<dbReference type="FunCoup" id="F6UTA8">
    <property type="interactions" value="2"/>
</dbReference>
<dbReference type="PROSITE" id="PS51258">
    <property type="entry name" value="MHD1"/>
    <property type="match status" value="1"/>
</dbReference>
<dbReference type="HOGENOM" id="CLU_003295_2_1_1"/>
<accession>F6UTA8</accession>
<reference evidence="11" key="3">
    <citation type="submission" date="2025-08" db="UniProtKB">
        <authorList>
            <consortium name="Ensembl"/>
        </authorList>
    </citation>
    <scope>IDENTIFICATION</scope>
</reference>
<dbReference type="InterPro" id="IPR052095">
    <property type="entry name" value="UNC-13_domain"/>
</dbReference>
<dbReference type="Gene3D" id="2.60.40.150">
    <property type="entry name" value="C2 domain"/>
    <property type="match status" value="2"/>
</dbReference>
<name>F6UTA8_CIOIN</name>
<dbReference type="InterPro" id="IPR010439">
    <property type="entry name" value="MUN_dom"/>
</dbReference>
<dbReference type="OMA" id="WLAEAMN"/>
<dbReference type="AlphaFoldDB" id="F6UTA8"/>
<evidence type="ECO:0000259" key="10">
    <source>
        <dbReference type="PROSITE" id="PS51259"/>
    </source>
</evidence>
<dbReference type="EMBL" id="EAAA01001014">
    <property type="status" value="NOT_ANNOTATED_CDS"/>
    <property type="molecule type" value="Genomic_DNA"/>
</dbReference>
<dbReference type="STRING" id="7719.ENSCINP00000011506"/>
<feature type="domain" description="C2" evidence="8">
    <location>
        <begin position="740"/>
        <end position="856"/>
    </location>
</feature>
<keyword evidence="12" id="KW-1185">Reference proteome</keyword>
<evidence type="ECO:0000256" key="1">
    <source>
        <dbReference type="ARBA" id="ARBA00004172"/>
    </source>
</evidence>
<dbReference type="Pfam" id="PF00168">
    <property type="entry name" value="C2"/>
    <property type="match status" value="2"/>
</dbReference>
<dbReference type="Proteomes" id="UP000008144">
    <property type="component" value="Chromosome 12"/>
</dbReference>
<evidence type="ECO:0000256" key="3">
    <source>
        <dbReference type="ARBA" id="ARBA00004603"/>
    </source>
</evidence>
<keyword evidence="7" id="KW-0967">Endosome</keyword>
<dbReference type="SMART" id="SM00239">
    <property type="entry name" value="C2"/>
    <property type="match status" value="2"/>
</dbReference>
<evidence type="ECO:0000259" key="9">
    <source>
        <dbReference type="PROSITE" id="PS51258"/>
    </source>
</evidence>
<sequence length="856" mass="97634">TSVINSTLTPEWNETLELFVEREQISNSNLQIQVWDSDEVVGGNGNLKKVKGVKGVGRYVKEVAQSVTKSEDHDDFMGFSSLPLSSVPSQGLERWFKLRAAHSLQKVSGRIKLQVEAHTLRSTQERERNEHNKFPVDVILAGILTTAAEMAHKEGEVWNANLPKHMQSIIQEFIGQNEIDPLTCAIVRWEVFTKIHLQSPHGVDIMFIERLIKELDMHSSDTKSARAEKFTVDVLCESFSNFIHHECERLSRHREEFATTKTNYVIALGSTLLCLKKLTSTSVYQLVRTINPTISGSSDVRDDVTDALRRGTETYYVELYESDEIQVLIKLADRIYQDLMLGHSIYNGVFQKILGISYSAIVHDIVAKSFAKDASEAMSKVNKHLSLVEDPNHVESESKSTLLFRLYLSVKNLSELCNKLGVTTTSMKTPSITMVDGFVDWFRPTVLRWLQMSRGRTNSRLRKAVELDPARRVDDIVKHTSSAVDTIGCLTGVVTFWRSLVWPDPVDAYTIALRLTDDMANAVECYADLVHGKLKQVGFFDEEGQFDVTEELCLTLNNLQFVKSFLDSIPDKMNFKKMAESVDLNLFSNCRILLTCFTKGLYRSCWEQDQSKAGGAIRPLMKYLEENIITLKEWLCEPNFKRLLEVLWRESLNSLHVVSLVDFVDKKPFFFYLCRYILDHYLMEFFHAEGHGIARERMTNMDEYRVLGSELKMRSAKTEDLIRLFYLQMYEDQQRVTSPTYGCLNVFASYDAMSDELHVDIISASDLLPLDVNGLSDPFVTVRLAPKMTFKDNSTRQTLVEKKTVNPVFTDESFVFEVERSTMELEGMVVIFTVLDHDVLSANDLEGEAVLPLNQV</sequence>
<reference evidence="11" key="2">
    <citation type="journal article" date="2008" name="Genome Biol.">
        <title>Improved genome assembly and evidence-based global gene model set for the chordate Ciona intestinalis: new insight into intron and operon populations.</title>
        <authorList>
            <person name="Satou Y."/>
            <person name="Mineta K."/>
            <person name="Ogasawara M."/>
            <person name="Sasakura Y."/>
            <person name="Shoguchi E."/>
            <person name="Ueno K."/>
            <person name="Yamada L."/>
            <person name="Matsumoto J."/>
            <person name="Wasserscheid J."/>
            <person name="Dewar K."/>
            <person name="Wiley G.B."/>
            <person name="Macmil S.L."/>
            <person name="Roe B.A."/>
            <person name="Zeller R.W."/>
            <person name="Hastings K.E."/>
            <person name="Lemaire P."/>
            <person name="Lindquist E."/>
            <person name="Endo T."/>
            <person name="Hotta K."/>
            <person name="Inaba K."/>
        </authorList>
    </citation>
    <scope>NUCLEOTIDE SEQUENCE [LARGE SCALE GENOMIC DNA]</scope>
    <source>
        <strain evidence="11">wild type</strain>
    </source>
</reference>
<comment type="subcellular location">
    <subcellularLocation>
        <location evidence="2">Cytoplasm</location>
    </subcellularLocation>
    <subcellularLocation>
        <location evidence="3">Late endosome</location>
    </subcellularLocation>
    <subcellularLocation>
        <location evidence="1">Recycling endosome</location>
    </subcellularLocation>
</comment>
<dbReference type="GO" id="GO:0099503">
    <property type="term" value="C:secretory vesicle"/>
    <property type="evidence" value="ECO:0000318"/>
    <property type="project" value="GO_Central"/>
</dbReference>
<dbReference type="InterPro" id="IPR000008">
    <property type="entry name" value="C2_dom"/>
</dbReference>
<evidence type="ECO:0000313" key="12">
    <source>
        <dbReference type="Proteomes" id="UP000008144"/>
    </source>
</evidence>
<dbReference type="PANTHER" id="PTHR45999">
    <property type="entry name" value="UNC-13-4A, ISOFORM B"/>
    <property type="match status" value="1"/>
</dbReference>
<evidence type="ECO:0000256" key="7">
    <source>
        <dbReference type="ARBA" id="ARBA00022753"/>
    </source>
</evidence>
<dbReference type="PROSITE" id="PS51259">
    <property type="entry name" value="MHD2"/>
    <property type="match status" value="1"/>
</dbReference>
<dbReference type="InParanoid" id="F6UTA8"/>
<evidence type="ECO:0000256" key="6">
    <source>
        <dbReference type="ARBA" id="ARBA00022490"/>
    </source>
</evidence>
<evidence type="ECO:0000256" key="2">
    <source>
        <dbReference type="ARBA" id="ARBA00004496"/>
    </source>
</evidence>
<dbReference type="InterPro" id="IPR035892">
    <property type="entry name" value="C2_domain_sf"/>
</dbReference>
<dbReference type="GO" id="GO:0005770">
    <property type="term" value="C:late endosome"/>
    <property type="evidence" value="ECO:0007669"/>
    <property type="project" value="UniProtKB-SubCell"/>
</dbReference>
<dbReference type="Pfam" id="PF06292">
    <property type="entry name" value="MUN"/>
    <property type="match status" value="1"/>
</dbReference>
<dbReference type="GO" id="GO:0006887">
    <property type="term" value="P:exocytosis"/>
    <property type="evidence" value="ECO:0007669"/>
    <property type="project" value="UniProtKB-KW"/>
</dbReference>
<dbReference type="InterPro" id="IPR014770">
    <property type="entry name" value="Munc13_1"/>
</dbReference>